<keyword evidence="1" id="KW-0812">Transmembrane</keyword>
<protein>
    <submittedName>
        <fullName evidence="2">Uncharacterized protein</fullName>
    </submittedName>
</protein>
<reference evidence="2" key="1">
    <citation type="journal article" date="2015" name="Nature">
        <title>Complex archaea that bridge the gap between prokaryotes and eukaryotes.</title>
        <authorList>
            <person name="Spang A."/>
            <person name="Saw J.H."/>
            <person name="Jorgensen S.L."/>
            <person name="Zaremba-Niedzwiedzka K."/>
            <person name="Martijn J."/>
            <person name="Lind A.E."/>
            <person name="van Eijk R."/>
            <person name="Schleper C."/>
            <person name="Guy L."/>
            <person name="Ettema T.J."/>
        </authorList>
    </citation>
    <scope>NUCLEOTIDE SEQUENCE</scope>
</reference>
<accession>A0A0F8YVB6</accession>
<dbReference type="AlphaFoldDB" id="A0A0F8YVB6"/>
<feature type="transmembrane region" description="Helical" evidence="1">
    <location>
        <begin position="62"/>
        <end position="83"/>
    </location>
</feature>
<name>A0A0F8YVB6_9ZZZZ</name>
<keyword evidence="1" id="KW-1133">Transmembrane helix</keyword>
<evidence type="ECO:0000313" key="2">
    <source>
        <dbReference type="EMBL" id="KKK51936.1"/>
    </source>
</evidence>
<sequence>MPDEIELQAKGDHDLLVMSVMQGNEIVRHLEKVNNTLEKHEKRIYVLELKGFKPVTMTKKQAVGIGGSVFVGGSFIAGIFQAIGNMIGWW</sequence>
<comment type="caution">
    <text evidence="2">The sequence shown here is derived from an EMBL/GenBank/DDBJ whole genome shotgun (WGS) entry which is preliminary data.</text>
</comment>
<proteinExistence type="predicted"/>
<dbReference type="EMBL" id="LAZR01067266">
    <property type="protein sequence ID" value="KKK51936.1"/>
    <property type="molecule type" value="Genomic_DNA"/>
</dbReference>
<organism evidence="2">
    <name type="scientific">marine sediment metagenome</name>
    <dbReference type="NCBI Taxonomy" id="412755"/>
    <lineage>
        <taxon>unclassified sequences</taxon>
        <taxon>metagenomes</taxon>
        <taxon>ecological metagenomes</taxon>
    </lineage>
</organism>
<evidence type="ECO:0000256" key="1">
    <source>
        <dbReference type="SAM" id="Phobius"/>
    </source>
</evidence>
<keyword evidence="1" id="KW-0472">Membrane</keyword>
<gene>
    <name evidence="2" type="ORF">LCGC14_3109960</name>
</gene>